<dbReference type="Gene3D" id="1.20.200.10">
    <property type="entry name" value="Fumarase/aspartase (Central domain)"/>
    <property type="match status" value="1"/>
</dbReference>
<dbReference type="InterPro" id="IPR018951">
    <property type="entry name" value="Fumarase_C_C"/>
</dbReference>
<comment type="similarity">
    <text evidence="1">Belongs to the class-II fumarase/aspartase family. Fumarase subfamily.</text>
</comment>
<dbReference type="PANTHER" id="PTHR11444">
    <property type="entry name" value="ASPARTATEAMMONIA/ARGININOSUCCINATE/ADENYLOSUCCINATE LYASE"/>
    <property type="match status" value="1"/>
</dbReference>
<evidence type="ECO:0000256" key="1">
    <source>
        <dbReference type="ARBA" id="ARBA00009084"/>
    </source>
</evidence>
<dbReference type="InterPro" id="IPR022761">
    <property type="entry name" value="Fumarate_lyase_N"/>
</dbReference>
<dbReference type="Proteomes" id="UP000199424">
    <property type="component" value="Unassembled WGS sequence"/>
</dbReference>
<dbReference type="GO" id="GO:0006099">
    <property type="term" value="P:tricarboxylic acid cycle"/>
    <property type="evidence" value="ECO:0007669"/>
    <property type="project" value="UniProtKB-KW"/>
</dbReference>
<dbReference type="EC" id="4.2.1.2" evidence="2"/>
<proteinExistence type="inferred from homology"/>
<dbReference type="Gene3D" id="1.10.275.10">
    <property type="entry name" value="Fumarase/aspartase (N-terminal domain)"/>
    <property type="match status" value="1"/>
</dbReference>
<dbReference type="InterPro" id="IPR000362">
    <property type="entry name" value="Fumarate_lyase_fam"/>
</dbReference>
<feature type="domain" description="Fumarase C C-terminal" evidence="7">
    <location>
        <begin position="409"/>
        <end position="461"/>
    </location>
</feature>
<organism evidence="8 9">
    <name type="scientific">Pseudidiomarina maritima</name>
    <dbReference type="NCBI Taxonomy" id="519453"/>
    <lineage>
        <taxon>Bacteria</taxon>
        <taxon>Pseudomonadati</taxon>
        <taxon>Pseudomonadota</taxon>
        <taxon>Gammaproteobacteria</taxon>
        <taxon>Alteromonadales</taxon>
        <taxon>Idiomarinaceae</taxon>
        <taxon>Pseudidiomarina</taxon>
    </lineage>
</organism>
<dbReference type="PANTHER" id="PTHR11444:SF22">
    <property type="entry name" value="FUMARATE HYDRATASE CLASS II"/>
    <property type="match status" value="1"/>
</dbReference>
<protein>
    <recommendedName>
        <fullName evidence="2">fumarate hydratase</fullName>
        <ecNumber evidence="2">4.2.1.2</ecNumber>
    </recommendedName>
</protein>
<dbReference type="GO" id="GO:0006106">
    <property type="term" value="P:fumarate metabolic process"/>
    <property type="evidence" value="ECO:0007669"/>
    <property type="project" value="InterPro"/>
</dbReference>
<dbReference type="Pfam" id="PF00206">
    <property type="entry name" value="Lyase_1"/>
    <property type="match status" value="1"/>
</dbReference>
<dbReference type="InterPro" id="IPR008948">
    <property type="entry name" value="L-Aspartase-like"/>
</dbReference>
<dbReference type="AlphaFoldDB" id="A0A1I6GKT7"/>
<dbReference type="GO" id="GO:0004333">
    <property type="term" value="F:fumarate hydratase activity"/>
    <property type="evidence" value="ECO:0007669"/>
    <property type="project" value="UniProtKB-EC"/>
</dbReference>
<dbReference type="FunFam" id="1.10.40.30:FF:000002">
    <property type="entry name" value="Fumarate hydratase class II"/>
    <property type="match status" value="1"/>
</dbReference>
<dbReference type="RefSeq" id="WP_092855631.1">
    <property type="nucleotide sequence ID" value="NZ_FOYU01000001.1"/>
</dbReference>
<gene>
    <name evidence="8" type="ORF">SAMN04488070_0870</name>
</gene>
<dbReference type="PRINTS" id="PR00149">
    <property type="entry name" value="FUMRATELYASE"/>
</dbReference>
<evidence type="ECO:0000256" key="3">
    <source>
        <dbReference type="ARBA" id="ARBA00022490"/>
    </source>
</evidence>
<keyword evidence="9" id="KW-1185">Reference proteome</keyword>
<keyword evidence="4" id="KW-0816">Tricarboxylic acid cycle</keyword>
<reference evidence="9" key="1">
    <citation type="submission" date="2016-10" db="EMBL/GenBank/DDBJ databases">
        <authorList>
            <person name="Varghese N."/>
            <person name="Submissions S."/>
        </authorList>
    </citation>
    <scope>NUCLEOTIDE SEQUENCE [LARGE SCALE GENOMIC DNA]</scope>
    <source>
        <strain evidence="9">CGMCC 1.7285</strain>
    </source>
</reference>
<evidence type="ECO:0000259" key="7">
    <source>
        <dbReference type="Pfam" id="PF10415"/>
    </source>
</evidence>
<evidence type="ECO:0000256" key="5">
    <source>
        <dbReference type="ARBA" id="ARBA00023239"/>
    </source>
</evidence>
<dbReference type="InterPro" id="IPR020557">
    <property type="entry name" value="Fumarate_lyase_CS"/>
</dbReference>
<evidence type="ECO:0000313" key="8">
    <source>
        <dbReference type="EMBL" id="SFR42798.1"/>
    </source>
</evidence>
<dbReference type="EMBL" id="FOYU01000001">
    <property type="protein sequence ID" value="SFR42798.1"/>
    <property type="molecule type" value="Genomic_DNA"/>
</dbReference>
<dbReference type="PRINTS" id="PR00145">
    <property type="entry name" value="ARGSUCLYASE"/>
</dbReference>
<keyword evidence="3" id="KW-0963">Cytoplasm</keyword>
<feature type="domain" description="Fumarate lyase N-terminal" evidence="6">
    <location>
        <begin position="19"/>
        <end position="343"/>
    </location>
</feature>
<dbReference type="Pfam" id="PF10415">
    <property type="entry name" value="FumaraseC_C"/>
    <property type="match status" value="1"/>
</dbReference>
<dbReference type="PROSITE" id="PS00163">
    <property type="entry name" value="FUMARATE_LYASES"/>
    <property type="match status" value="1"/>
</dbReference>
<dbReference type="SUPFAM" id="SSF48557">
    <property type="entry name" value="L-aspartase-like"/>
    <property type="match status" value="1"/>
</dbReference>
<evidence type="ECO:0000256" key="2">
    <source>
        <dbReference type="ARBA" id="ARBA00012921"/>
    </source>
</evidence>
<evidence type="ECO:0000256" key="4">
    <source>
        <dbReference type="ARBA" id="ARBA00022532"/>
    </source>
</evidence>
<dbReference type="Gene3D" id="1.10.40.30">
    <property type="entry name" value="Fumarase/aspartase (C-terminal domain)"/>
    <property type="match status" value="1"/>
</dbReference>
<sequence>MDKISNKRSETRTETDSMGAVEVPKHALWRAQTERARQNFQLSNMHFPLEFIYTLAHVKAAAADANLEAKAITQPQAEAIHAAVEVILSGQADDAFPLDIFQTGSGTSTNMNMNEVIASLAQHQGHESIHPNDHVNASQSSNDVIPTTILVSSVLNLRQQLLPALAHLRQMIARKASTLMETIKTGRTHLMDAMPLSMAQELHAWRTQLEHIEDGLNQAIKTASRLPQGGTAIGSGINAPKNFGERFCHFLSQRTATEFHASDNPFAGISGQEVNLMISGHLNALSAVLLKISNDLRWMNSGPLAGLAEISLKALQPGSSIMPGKVNPVIPEAVAMVCAQVAGNHQTITVAAQQGNFQLNVMLPVIAYNQLQSIALLSNAARALADQAIVDFTVNHDRLNEALAKNPILVTALNREIGYNKAAEIAKKAYQQQRPILDVAEEMTDIPRDKLEQLLDPKNLI</sequence>
<evidence type="ECO:0000259" key="6">
    <source>
        <dbReference type="Pfam" id="PF00206"/>
    </source>
</evidence>
<dbReference type="InterPro" id="IPR024083">
    <property type="entry name" value="Fumarase/histidase_N"/>
</dbReference>
<dbReference type="InterPro" id="IPR005677">
    <property type="entry name" value="Fum_hydII"/>
</dbReference>
<keyword evidence="5" id="KW-0456">Lyase</keyword>
<name>A0A1I6GKT7_9GAMM</name>
<accession>A0A1I6GKT7</accession>
<evidence type="ECO:0000313" key="9">
    <source>
        <dbReference type="Proteomes" id="UP000199424"/>
    </source>
</evidence>
<dbReference type="FunFam" id="1.20.200.10:FF:000001">
    <property type="entry name" value="Fumarate hydratase, mitochondrial"/>
    <property type="match status" value="1"/>
</dbReference>